<organism evidence="1">
    <name type="scientific">Oryza glumipatula</name>
    <dbReference type="NCBI Taxonomy" id="40148"/>
    <lineage>
        <taxon>Eukaryota</taxon>
        <taxon>Viridiplantae</taxon>
        <taxon>Streptophyta</taxon>
        <taxon>Embryophyta</taxon>
        <taxon>Tracheophyta</taxon>
        <taxon>Spermatophyta</taxon>
        <taxon>Magnoliopsida</taxon>
        <taxon>Liliopsida</taxon>
        <taxon>Poales</taxon>
        <taxon>Poaceae</taxon>
        <taxon>BOP clade</taxon>
        <taxon>Oryzoideae</taxon>
        <taxon>Oryzeae</taxon>
        <taxon>Oryzinae</taxon>
        <taxon>Oryza</taxon>
    </lineage>
</organism>
<accession>A0A0E0APW3</accession>
<evidence type="ECO:0000313" key="2">
    <source>
        <dbReference type="Proteomes" id="UP000026961"/>
    </source>
</evidence>
<proteinExistence type="predicted"/>
<keyword evidence="2" id="KW-1185">Reference proteome</keyword>
<protein>
    <submittedName>
        <fullName evidence="1">Uncharacterized protein</fullName>
    </submittedName>
</protein>
<name>A0A0E0APW3_9ORYZ</name>
<dbReference type="Proteomes" id="UP000026961">
    <property type="component" value="Chromosome 8"/>
</dbReference>
<reference evidence="1" key="1">
    <citation type="submission" date="2015-04" db="UniProtKB">
        <authorList>
            <consortium name="EnsemblPlants"/>
        </authorList>
    </citation>
    <scope>IDENTIFICATION</scope>
</reference>
<sequence length="83" mass="8692">MSSSLCYASKVLRSHDFMATSSSVGMLVVVRYLVGGKVLLPRKKEGLEEDVKSRSSRGAIISTAIVGVGIPLSLPSPGRSSIA</sequence>
<dbReference type="Gramene" id="OGLUM08G00390.1">
    <property type="protein sequence ID" value="OGLUM08G00390.1"/>
    <property type="gene ID" value="OGLUM08G00390"/>
</dbReference>
<dbReference type="EnsemblPlants" id="OGLUM08G00390.1">
    <property type="protein sequence ID" value="OGLUM08G00390.1"/>
    <property type="gene ID" value="OGLUM08G00390"/>
</dbReference>
<dbReference type="AlphaFoldDB" id="A0A0E0APW3"/>
<dbReference type="HOGENOM" id="CLU_2610292_0_0_1"/>
<reference evidence="1" key="2">
    <citation type="submission" date="2018-05" db="EMBL/GenBank/DDBJ databases">
        <title>OgluRS3 (Oryza glumaepatula Reference Sequence Version 3).</title>
        <authorList>
            <person name="Zhang J."/>
            <person name="Kudrna D."/>
            <person name="Lee S."/>
            <person name="Talag J."/>
            <person name="Welchert J."/>
            <person name="Wing R.A."/>
        </authorList>
    </citation>
    <scope>NUCLEOTIDE SEQUENCE [LARGE SCALE GENOMIC DNA]</scope>
</reference>
<evidence type="ECO:0000313" key="1">
    <source>
        <dbReference type="EnsemblPlants" id="OGLUM08G00390.1"/>
    </source>
</evidence>